<geneLocation type="plasmid" evidence="2 3">
    <name>2</name>
</geneLocation>
<dbReference type="Proteomes" id="UP000289862">
    <property type="component" value="Plasmid 2"/>
</dbReference>
<feature type="transmembrane region" description="Helical" evidence="1">
    <location>
        <begin position="38"/>
        <end position="58"/>
    </location>
</feature>
<dbReference type="AlphaFoldDB" id="A0A449B0J8"/>
<name>A0A449B0J8_9BACT</name>
<proteinExistence type="predicted"/>
<keyword evidence="1" id="KW-0812">Transmembrane</keyword>
<keyword evidence="1" id="KW-1133">Transmembrane helix</keyword>
<sequence length="79" mass="9146">MNKQILSKTWFIMLFILGVLFLGIAITFLHTIKINTLTIISFSLSFILLLSFLCLIIFQISFLKNHKLLNWDTKSGQKV</sequence>
<keyword evidence="1" id="KW-0472">Membrane</keyword>
<feature type="transmembrane region" description="Helical" evidence="1">
    <location>
        <begin position="12"/>
        <end position="32"/>
    </location>
</feature>
<keyword evidence="3" id="KW-1185">Reference proteome</keyword>
<accession>A0A449B0J8</accession>
<evidence type="ECO:0000313" key="2">
    <source>
        <dbReference type="EMBL" id="VEU73269.1"/>
    </source>
</evidence>
<keyword evidence="2" id="KW-0614">Plasmid</keyword>
<gene>
    <name evidence="2" type="ORF">NCTC10186_00773</name>
</gene>
<evidence type="ECO:0000313" key="3">
    <source>
        <dbReference type="Proteomes" id="UP000289862"/>
    </source>
</evidence>
<dbReference type="KEGG" id="mgal:NCTC10186_00773"/>
<protein>
    <submittedName>
        <fullName evidence="2">Uncharacterized protein</fullName>
    </submittedName>
</protein>
<dbReference type="EMBL" id="LR215032">
    <property type="protein sequence ID" value="VEU73269.1"/>
    <property type="molecule type" value="Genomic_DNA"/>
</dbReference>
<evidence type="ECO:0000256" key="1">
    <source>
        <dbReference type="SAM" id="Phobius"/>
    </source>
</evidence>
<organism evidence="2 3">
    <name type="scientific">Mycoplasmopsis gallopavonis</name>
    <dbReference type="NCBI Taxonomy" id="76629"/>
    <lineage>
        <taxon>Bacteria</taxon>
        <taxon>Bacillati</taxon>
        <taxon>Mycoplasmatota</taxon>
        <taxon>Mycoplasmoidales</taxon>
        <taxon>Metamycoplasmataceae</taxon>
        <taxon>Mycoplasmopsis</taxon>
    </lineage>
</organism>
<reference evidence="2 3" key="1">
    <citation type="submission" date="2019-01" db="EMBL/GenBank/DDBJ databases">
        <authorList>
            <consortium name="Pathogen Informatics"/>
        </authorList>
    </citation>
    <scope>NUCLEOTIDE SEQUENCE [LARGE SCALE GENOMIC DNA]</scope>
    <source>
        <strain evidence="2 3">NCTC10186</strain>
        <plasmid evidence="3">2</plasmid>
    </source>
</reference>